<evidence type="ECO:0000313" key="1">
    <source>
        <dbReference type="EMBL" id="RTZ02728.1"/>
    </source>
</evidence>
<name>A0A3S0MGK0_9FLAO</name>
<dbReference type="EMBL" id="RYDJ01000016">
    <property type="protein sequence ID" value="RTZ02728.1"/>
    <property type="molecule type" value="Genomic_DNA"/>
</dbReference>
<proteinExistence type="predicted"/>
<sequence>MNSKKYNKKGGFKSKNKELDIQFISVTIDSENCGWEPYENILNAFQAVKFKSLFPIFNFSLKNNSDQTVLLTNILITNKHLPVGLSGPDIQLPCILRSIITYKIKLPANKKTINTALTDEIIIPKGEFFKFQVELYSESMNDFKPPNKYALDFKFGFNNDFYIDIPKILLNSEKDYDKLQHFGLS</sequence>
<gene>
    <name evidence="1" type="ORF">EKL98_12770</name>
</gene>
<comment type="caution">
    <text evidence="1">The sequence shown here is derived from an EMBL/GenBank/DDBJ whole genome shotgun (WGS) entry which is preliminary data.</text>
</comment>
<evidence type="ECO:0000313" key="2">
    <source>
        <dbReference type="Proteomes" id="UP000280825"/>
    </source>
</evidence>
<organism evidence="1 2">
    <name type="scientific">Flavobacterium bomense</name>
    <dbReference type="NCBI Taxonomy" id="2497483"/>
    <lineage>
        <taxon>Bacteria</taxon>
        <taxon>Pseudomonadati</taxon>
        <taxon>Bacteroidota</taxon>
        <taxon>Flavobacteriia</taxon>
        <taxon>Flavobacteriales</taxon>
        <taxon>Flavobacteriaceae</taxon>
        <taxon>Flavobacterium</taxon>
    </lineage>
</organism>
<keyword evidence="2" id="KW-1185">Reference proteome</keyword>
<dbReference type="RefSeq" id="WP_126562799.1">
    <property type="nucleotide sequence ID" value="NZ_RYDJ01000016.1"/>
</dbReference>
<dbReference type="Proteomes" id="UP000280825">
    <property type="component" value="Unassembled WGS sequence"/>
</dbReference>
<accession>A0A3S0MGK0</accession>
<reference evidence="1 2" key="1">
    <citation type="submission" date="2018-12" db="EMBL/GenBank/DDBJ databases">
        <title>Flavobacterium sp. nov., isolated from glacier ice.</title>
        <authorList>
            <person name="Liu Q."/>
            <person name="Xin Y.-H."/>
        </authorList>
    </citation>
    <scope>NUCLEOTIDE SEQUENCE [LARGE SCALE GENOMIC DNA]</scope>
    <source>
        <strain evidence="1 2">RB1N8</strain>
    </source>
</reference>
<dbReference type="AlphaFoldDB" id="A0A3S0MGK0"/>
<protein>
    <submittedName>
        <fullName evidence="1">Uncharacterized protein</fullName>
    </submittedName>
</protein>